<keyword evidence="4" id="KW-0963">Cytoplasm</keyword>
<dbReference type="PANTHER" id="PTHR10527">
    <property type="entry name" value="IMPORTIN BETA"/>
    <property type="match status" value="1"/>
</dbReference>
<dbReference type="Gene3D" id="1.25.10.10">
    <property type="entry name" value="Leucine-rich Repeat Variant"/>
    <property type="match status" value="1"/>
</dbReference>
<organism evidence="11 12">
    <name type="scientific">Actinia tenebrosa</name>
    <name type="common">Australian red waratah sea anemone</name>
    <dbReference type="NCBI Taxonomy" id="6105"/>
    <lineage>
        <taxon>Eukaryota</taxon>
        <taxon>Metazoa</taxon>
        <taxon>Cnidaria</taxon>
        <taxon>Anthozoa</taxon>
        <taxon>Hexacorallia</taxon>
        <taxon>Actiniaria</taxon>
        <taxon>Actiniidae</taxon>
        <taxon>Actinia</taxon>
    </lineage>
</organism>
<dbReference type="KEGG" id="aten:116307197"/>
<evidence type="ECO:0000256" key="1">
    <source>
        <dbReference type="ARBA" id="ARBA00004123"/>
    </source>
</evidence>
<dbReference type="InterPro" id="IPR041389">
    <property type="entry name" value="Importin_rep_6"/>
</dbReference>
<dbReference type="InParanoid" id="A0A6P8J111"/>
<feature type="region of interest" description="Disordered" evidence="8">
    <location>
        <begin position="812"/>
        <end position="832"/>
    </location>
</feature>
<evidence type="ECO:0000256" key="8">
    <source>
        <dbReference type="SAM" id="MobiDB-lite"/>
    </source>
</evidence>
<comment type="subcellular location">
    <subcellularLocation>
        <location evidence="2">Cytoplasm</location>
    </subcellularLocation>
    <subcellularLocation>
        <location evidence="1">Nucleus</location>
    </subcellularLocation>
</comment>
<dbReference type="Pfam" id="PF25574">
    <property type="entry name" value="TPR_IMB1"/>
    <property type="match status" value="1"/>
</dbReference>
<evidence type="ECO:0000313" key="11">
    <source>
        <dbReference type="Proteomes" id="UP000515163"/>
    </source>
</evidence>
<feature type="domain" description="Importin subunit beta-1/Transportin-1-like TPR repeats" evidence="9">
    <location>
        <begin position="506"/>
        <end position="640"/>
    </location>
</feature>
<name>A0A6P8J111_ACTTE</name>
<dbReference type="GO" id="GO:0005634">
    <property type="term" value="C:nucleus"/>
    <property type="evidence" value="ECO:0007669"/>
    <property type="project" value="UniProtKB-SubCell"/>
</dbReference>
<dbReference type="InterPro" id="IPR011989">
    <property type="entry name" value="ARM-like"/>
</dbReference>
<protein>
    <submittedName>
        <fullName evidence="12">Importin-5-like</fullName>
    </submittedName>
</protein>
<dbReference type="Pfam" id="PF18808">
    <property type="entry name" value="Importin_rep_4"/>
    <property type="match status" value="1"/>
</dbReference>
<dbReference type="InterPro" id="IPR016024">
    <property type="entry name" value="ARM-type_fold"/>
</dbReference>
<dbReference type="Pfam" id="PF13513">
    <property type="entry name" value="HEAT_EZ"/>
    <property type="match status" value="1"/>
</dbReference>
<dbReference type="InterPro" id="IPR040122">
    <property type="entry name" value="Importin_beta"/>
</dbReference>
<dbReference type="Pfam" id="PF25780">
    <property type="entry name" value="TPR_IPO5"/>
    <property type="match status" value="1"/>
</dbReference>
<evidence type="ECO:0000256" key="7">
    <source>
        <dbReference type="ARBA" id="ARBA00023242"/>
    </source>
</evidence>
<dbReference type="GO" id="GO:0006606">
    <property type="term" value="P:protein import into nucleus"/>
    <property type="evidence" value="ECO:0007669"/>
    <property type="project" value="InterPro"/>
</dbReference>
<gene>
    <name evidence="12" type="primary">LOC116307197</name>
</gene>
<dbReference type="GeneID" id="116307197"/>
<dbReference type="Proteomes" id="UP000515163">
    <property type="component" value="Unplaced"/>
</dbReference>
<keyword evidence="5" id="KW-0677">Repeat</keyword>
<feature type="compositionally biased region" description="Acidic residues" evidence="8">
    <location>
        <begin position="823"/>
        <end position="832"/>
    </location>
</feature>
<evidence type="ECO:0000259" key="10">
    <source>
        <dbReference type="Pfam" id="PF25780"/>
    </source>
</evidence>
<dbReference type="AlphaFoldDB" id="A0A6P8J111"/>
<reference evidence="12" key="1">
    <citation type="submission" date="2025-08" db="UniProtKB">
        <authorList>
            <consortium name="RefSeq"/>
        </authorList>
    </citation>
    <scope>IDENTIFICATION</scope>
</reference>
<evidence type="ECO:0000259" key="9">
    <source>
        <dbReference type="Pfam" id="PF25574"/>
    </source>
</evidence>
<proteinExistence type="predicted"/>
<dbReference type="OrthoDB" id="543373at2759"/>
<keyword evidence="6" id="KW-0653">Protein transport</keyword>
<feature type="domain" description="IPO4/5-like TPR repeats" evidence="10">
    <location>
        <begin position="102"/>
        <end position="263"/>
    </location>
</feature>
<evidence type="ECO:0000256" key="3">
    <source>
        <dbReference type="ARBA" id="ARBA00022448"/>
    </source>
</evidence>
<dbReference type="GO" id="GO:0005737">
    <property type="term" value="C:cytoplasm"/>
    <property type="evidence" value="ECO:0007669"/>
    <property type="project" value="UniProtKB-SubCell"/>
</dbReference>
<evidence type="ECO:0000256" key="6">
    <source>
        <dbReference type="ARBA" id="ARBA00022927"/>
    </source>
</evidence>
<keyword evidence="3" id="KW-0813">Transport</keyword>
<evidence type="ECO:0000256" key="5">
    <source>
        <dbReference type="ARBA" id="ARBA00022737"/>
    </source>
</evidence>
<evidence type="ECO:0000256" key="2">
    <source>
        <dbReference type="ARBA" id="ARBA00004496"/>
    </source>
</evidence>
<keyword evidence="7" id="KW-0539">Nucleus</keyword>
<evidence type="ECO:0000256" key="4">
    <source>
        <dbReference type="ARBA" id="ARBA00022490"/>
    </source>
</evidence>
<keyword evidence="11" id="KW-1185">Reference proteome</keyword>
<sequence>MVVSTNMADQIQQFESLITQLMSPSNDIRNPAEAQYDGIEDVAKIHFLLQIIGKSTIPEVRQMAAVLLRRIFATTVDFIKKLDDNGMMAMKADLLRGIQEEQNPAVRRKICDAASELSKSLLDEEGYNHWQELLKFLFECCNSNRPELKESALHIFCSFPGVFGNQQDHYLNVIKQMLYQCLNDQTSREVRFIAARALCAFITDQVGDTKQRQFAELIPGIIEVVRESAQSNGDDTVLKSGLIDLAENCPKLLRPSLEPLITLLLEIIAKSELGENWRHLSVECIVTLAESAPAMVRKVQKFIPLIIPQLLAMMVDLEDDPEWSKSDEIEDEDYESNSVVGESSLDRLACGLGGKTILPHITATIPQMLSNGDWRYRHAGLMAISAVGEGCQKQMEILLMDVTNVVLPFLNDSHPRVRYACCNAIGQMSTDFANGFQRKFHMKVIPGLLHVMDDFNNPRVQAHAGAALVNFCEDCPKQILIPYLDSILSKLELVLSSKLRELLERGTKLVMEQVVTTIATVANTVEEKFAPYYDRFMPSLKYIVQNANTLDYRLLRGKTIECISFIGLAVGKEKFLPDASEIMQILLKTQTDIDQLEADDPQVSYMISAWARMCKIMGKEFTQYMPLVMPPLMKVASIKPEVAIIDADDPKSNQYSEDEGWQLISLGDQQKFGINTVGLEEKSTACQMLVLYAKELKEGFAPYAEEVVQLMIPLLKFYFHELVRSAAAESLPYLLECSKFKGDAAVRQMWAYVCTDLLKAIRTEPDADIQIIFLENFAKCVETLGNGCLTVEFYNLLAEVIHEILNAHKERQMERQNKRKDEDYDEEVEQDLQDENETDVEILSKVADVMHAVLGTHKEGSVPFFERLLPDINALISPERSEADKQWGLCVFDDVVEYYGPASFKYQEYFLRATLNFTVDKSPSVRQAACYGVGIMPISSKDYAPACAEALPLLYRVISDPQSRSRENINATENAISAVTKICKYNHGNINVDEVIPLWLSWLPIIEDREEATHVYGYLCDLIEANHPLVLGTNYSNLSRILQIFADVFLSEVLSEDMETRQRLLRIIAQMQTMGDAWNTYLSQLNEMQQDSIRQAMTEQGH</sequence>
<dbReference type="RefSeq" id="XP_031573207.1">
    <property type="nucleotide sequence ID" value="XM_031717347.1"/>
</dbReference>
<accession>A0A6P8J111</accession>
<dbReference type="Pfam" id="PF18829">
    <property type="entry name" value="Importin_rep_6"/>
    <property type="match status" value="1"/>
</dbReference>
<evidence type="ECO:0000313" key="12">
    <source>
        <dbReference type="RefSeq" id="XP_031573207.1"/>
    </source>
</evidence>
<dbReference type="SUPFAM" id="SSF48371">
    <property type="entry name" value="ARM repeat"/>
    <property type="match status" value="1"/>
</dbReference>
<dbReference type="InterPro" id="IPR057672">
    <property type="entry name" value="TPR_IPO4/5"/>
</dbReference>
<dbReference type="InterPro" id="IPR041653">
    <property type="entry name" value="Importin_rep_4"/>
</dbReference>
<feature type="compositionally biased region" description="Basic and acidic residues" evidence="8">
    <location>
        <begin position="812"/>
        <end position="822"/>
    </location>
</feature>
<dbReference type="InterPro" id="IPR058584">
    <property type="entry name" value="IMB1_TNPO1-like_TPR"/>
</dbReference>
<dbReference type="FunCoup" id="A0A6P8J111">
    <property type="interactions" value="4171"/>
</dbReference>